<dbReference type="EMBL" id="CDMZ01003530">
    <property type="protein sequence ID" value="CEM46714.1"/>
    <property type="molecule type" value="Genomic_DNA"/>
</dbReference>
<accession>A0A0G4HQP5</accession>
<reference evidence="2" key="1">
    <citation type="submission" date="2014-11" db="EMBL/GenBank/DDBJ databases">
        <authorList>
            <person name="Otto D Thomas"/>
            <person name="Naeem Raeece"/>
        </authorList>
    </citation>
    <scope>NUCLEOTIDE SEQUENCE</scope>
</reference>
<feature type="compositionally biased region" description="Low complexity" evidence="1">
    <location>
        <begin position="212"/>
        <end position="241"/>
    </location>
</feature>
<dbReference type="Pfam" id="PF08856">
    <property type="entry name" value="DUF1826"/>
    <property type="match status" value="1"/>
</dbReference>
<gene>
    <name evidence="2" type="ORF">Cvel_30411</name>
</gene>
<sequence>MATPSSSAAPLSPENKPKPPLPDLKLDDERLKLALETGVIKYEDAVRQRVAKGGPTLEIERTLFDREELNLVIFQRPPREEVRNFLIDLTQNVLRGRFVVLAKRQVKGTEAASVLSEEFKSLGVPQETMEGELMKAFLDDVQVSCCFMANLLGESPEDEVLFSISRVDHAQQNGSSRGLFQFHINYDRLRLCCSYGGAGGAPPTPTTAAAAAAAASSSSSQPPSAVTTPTAATPHAPSAPSLNAGAANTLPGSHHNSSGNLSTTSSGAPLRPSKLPTTFQYVPNNQLTRSADGTVKFNPHALIEKVVDQQVCLIKGNAYHPESAEGRGLVHRYAKLDANSPSAFYIILNVETVPRRRSLSTGSTPLKRAVLANPKTPSRPLQSASTQQQSQQQQQQAPSPAPQPAFSHPAPPPASAPPQPTAEAARAGASTTSACRSEPRPAHGPPQGAAGPAPTAPPAHTSPMPSDGKQEKEKIGETGGNFSASQSREMVSPSQEEITQEKPPESGGGGGKSENGKDKKEGDPKLCPQAIDG</sequence>
<feature type="compositionally biased region" description="Pro residues" evidence="1">
    <location>
        <begin position="399"/>
        <end position="420"/>
    </location>
</feature>
<evidence type="ECO:0000256" key="1">
    <source>
        <dbReference type="SAM" id="MobiDB-lite"/>
    </source>
</evidence>
<feature type="region of interest" description="Disordered" evidence="1">
    <location>
        <begin position="212"/>
        <end position="278"/>
    </location>
</feature>
<feature type="compositionally biased region" description="Low complexity" evidence="1">
    <location>
        <begin position="1"/>
        <end position="14"/>
    </location>
</feature>
<name>A0A0G4HQP5_9ALVE</name>
<feature type="compositionally biased region" description="Polar residues" evidence="1">
    <location>
        <begin position="480"/>
        <end position="497"/>
    </location>
</feature>
<organism evidence="2">
    <name type="scientific">Chromera velia CCMP2878</name>
    <dbReference type="NCBI Taxonomy" id="1169474"/>
    <lineage>
        <taxon>Eukaryota</taxon>
        <taxon>Sar</taxon>
        <taxon>Alveolata</taxon>
        <taxon>Colpodellida</taxon>
        <taxon>Chromeraceae</taxon>
        <taxon>Chromera</taxon>
    </lineage>
</organism>
<proteinExistence type="predicted"/>
<feature type="compositionally biased region" description="Low complexity" evidence="1">
    <location>
        <begin position="445"/>
        <end position="466"/>
    </location>
</feature>
<dbReference type="VEuPathDB" id="CryptoDB:Cvel_30411"/>
<evidence type="ECO:0000313" key="2">
    <source>
        <dbReference type="EMBL" id="CEM46714.1"/>
    </source>
</evidence>
<feature type="compositionally biased region" description="Basic and acidic residues" evidence="1">
    <location>
        <begin position="514"/>
        <end position="524"/>
    </location>
</feature>
<dbReference type="AlphaFoldDB" id="A0A0G4HQP5"/>
<feature type="compositionally biased region" description="Low complexity" evidence="1">
    <location>
        <begin position="380"/>
        <end position="398"/>
    </location>
</feature>
<dbReference type="InterPro" id="IPR014955">
    <property type="entry name" value="DUF1826"/>
</dbReference>
<feature type="region of interest" description="Disordered" evidence="1">
    <location>
        <begin position="357"/>
        <end position="533"/>
    </location>
</feature>
<feature type="region of interest" description="Disordered" evidence="1">
    <location>
        <begin position="1"/>
        <end position="25"/>
    </location>
</feature>
<feature type="compositionally biased region" description="Low complexity" evidence="1">
    <location>
        <begin position="252"/>
        <end position="266"/>
    </location>
</feature>
<protein>
    <submittedName>
        <fullName evidence="2">Uncharacterized protein</fullName>
    </submittedName>
</protein>